<accession>A0AAD2GXX2</accession>
<evidence type="ECO:0000256" key="2">
    <source>
        <dbReference type="SAM" id="Phobius"/>
    </source>
</evidence>
<feature type="region of interest" description="Disordered" evidence="1">
    <location>
        <begin position="1"/>
        <end position="32"/>
    </location>
</feature>
<keyword evidence="2" id="KW-0472">Membrane</keyword>
<evidence type="ECO:0000313" key="4">
    <source>
        <dbReference type="EMBL" id="CAK5280897.1"/>
    </source>
</evidence>
<proteinExistence type="predicted"/>
<feature type="transmembrane region" description="Helical" evidence="2">
    <location>
        <begin position="38"/>
        <end position="58"/>
    </location>
</feature>
<dbReference type="EMBL" id="CAVNYO010000096">
    <property type="protein sequence ID" value="CAK5265651.1"/>
    <property type="molecule type" value="Genomic_DNA"/>
</dbReference>
<name>A0AAD2GXX2_9AGAR</name>
<dbReference type="EMBL" id="CAVNYO010000440">
    <property type="protein sequence ID" value="CAK5280897.1"/>
    <property type="molecule type" value="Genomic_DNA"/>
</dbReference>
<evidence type="ECO:0000256" key="1">
    <source>
        <dbReference type="SAM" id="MobiDB-lite"/>
    </source>
</evidence>
<evidence type="ECO:0000313" key="5">
    <source>
        <dbReference type="Proteomes" id="UP001295794"/>
    </source>
</evidence>
<keyword evidence="2" id="KW-1133">Transmembrane helix</keyword>
<gene>
    <name evidence="4" type="ORF">MYCIT1_LOCUS31616</name>
    <name evidence="3" type="ORF">MYCIT1_LOCUS6805</name>
</gene>
<evidence type="ECO:0000313" key="3">
    <source>
        <dbReference type="EMBL" id="CAK5265651.1"/>
    </source>
</evidence>
<dbReference type="Proteomes" id="UP001295794">
    <property type="component" value="Unassembled WGS sequence"/>
</dbReference>
<comment type="caution">
    <text evidence="3">The sequence shown here is derived from an EMBL/GenBank/DDBJ whole genome shotgun (WGS) entry which is preliminary data.</text>
</comment>
<keyword evidence="5" id="KW-1185">Reference proteome</keyword>
<reference evidence="3" key="1">
    <citation type="submission" date="2023-11" db="EMBL/GenBank/DDBJ databases">
        <authorList>
            <person name="De Vega J J."/>
            <person name="De Vega J J."/>
        </authorList>
    </citation>
    <scope>NUCLEOTIDE SEQUENCE</scope>
</reference>
<protein>
    <submittedName>
        <fullName evidence="3">Uncharacterized protein</fullName>
    </submittedName>
</protein>
<organism evidence="3 5">
    <name type="scientific">Mycena citricolor</name>
    <dbReference type="NCBI Taxonomy" id="2018698"/>
    <lineage>
        <taxon>Eukaryota</taxon>
        <taxon>Fungi</taxon>
        <taxon>Dikarya</taxon>
        <taxon>Basidiomycota</taxon>
        <taxon>Agaricomycotina</taxon>
        <taxon>Agaricomycetes</taxon>
        <taxon>Agaricomycetidae</taxon>
        <taxon>Agaricales</taxon>
        <taxon>Marasmiineae</taxon>
        <taxon>Mycenaceae</taxon>
        <taxon>Mycena</taxon>
    </lineage>
</organism>
<dbReference type="AlphaFoldDB" id="A0AAD2GXX2"/>
<keyword evidence="2" id="KW-0812">Transmembrane</keyword>
<sequence>MQGSVVPSMSSNVSNPSSTAVSDSPTSSGSPESSSSKALLLVGIVFFFFLVVGFIALYRRYCPEPPRQLTPSEKAEKEKPVLHDLQLAAELEDGSATGQTWHSIQPLAVQVTPSTVIRSPGSPSFKALSSSMSLAAWTSPPKRHPISSSSSDASLYASKLLQDMHITSASAPDALGRGLRVAVIIAMPLAPEETGMDLNVGMVSAVP</sequence>